<sequence>MMQRLATRGCPALARRGSRTFTAAAPGLNLNELTTLKVSISGAMSSKSGSLLSVLEVFGKYRLSLTHMESQLHQYSFGDAVFEFDFEAALDDEATQSCMRDLVSLEEVSKVTHIPPRTVPWFPTSLRELDSARTTLDGGTQLVNEDHPGFHDEAYKTRRAQIVENAKQHRFGLPLPVVDYTEEEHRTWQLVFDRLRDMQTQYACDDFLQAMDKFSRYGVLTPERIPQLSEVSDLLQASTGFQIRPVQGLLTARDFLNSLAFRVFWSTQYIRHHSNPFYTPEPDICHEILGHVPLFAHPDFAEFSQTIGLASLGASDAQIDQLATLYWFTVEFGVLRTPSGVRAYGAGLLSSFGELEWACAPAPSSECRERGGLQAYDKFKDMERPQINELVGDEACKTPFPITTYQPLYFASRSLADAKDEVMKFCDTLKRPFFCSYDPFTQRIKVTRSIQRAPPSSTGDLQASKQADYFEGLKAAAA</sequence>
<keyword evidence="7" id="KW-0503">Monooxygenase</keyword>
<evidence type="ECO:0000259" key="10">
    <source>
        <dbReference type="PROSITE" id="PS51671"/>
    </source>
</evidence>
<gene>
    <name evidence="11" type="ORF">PBAH0796_LOCUS18841</name>
</gene>
<evidence type="ECO:0000256" key="8">
    <source>
        <dbReference type="PIRSR" id="PIRSR601273-2"/>
    </source>
</evidence>
<dbReference type="InterPro" id="IPR018301">
    <property type="entry name" value="ArAA_hydroxylase_Fe/CU_BS"/>
</dbReference>
<dbReference type="SUPFAM" id="SSF56534">
    <property type="entry name" value="Aromatic aminoacid monoxygenases, catalytic and oligomerization domains"/>
    <property type="match status" value="1"/>
</dbReference>
<protein>
    <recommendedName>
        <fullName evidence="3">phenylalanine 4-monooxygenase</fullName>
        <ecNumber evidence="3">1.14.16.1</ecNumber>
    </recommendedName>
</protein>
<evidence type="ECO:0000313" key="11">
    <source>
        <dbReference type="EMBL" id="CAD8368366.1"/>
    </source>
</evidence>
<dbReference type="EMBL" id="HBEG01030814">
    <property type="protein sequence ID" value="CAD8368366.1"/>
    <property type="molecule type" value="Transcribed_RNA"/>
</dbReference>
<dbReference type="GO" id="GO:0004505">
    <property type="term" value="F:phenylalanine 4-monooxygenase activity"/>
    <property type="evidence" value="ECO:0007669"/>
    <property type="project" value="UniProtKB-EC"/>
</dbReference>
<dbReference type="Pfam" id="PF00351">
    <property type="entry name" value="Biopterin_H"/>
    <property type="match status" value="1"/>
</dbReference>
<dbReference type="AlphaFoldDB" id="A0A7S0AM86"/>
<keyword evidence="5" id="KW-0560">Oxidoreductase</keyword>
<dbReference type="InterPro" id="IPR019774">
    <property type="entry name" value="Aromatic-AA_hydroxylase_C"/>
</dbReference>
<feature type="domain" description="ACT" evidence="10">
    <location>
        <begin position="39"/>
        <end position="116"/>
    </location>
</feature>
<dbReference type="InterPro" id="IPR045865">
    <property type="entry name" value="ACT-like_dom_sf"/>
</dbReference>
<dbReference type="EC" id="1.14.16.1" evidence="3"/>
<dbReference type="InterPro" id="IPR036329">
    <property type="entry name" value="Aro-AA_hydroxylase_C_sf"/>
</dbReference>
<accession>A0A7S0AM86</accession>
<dbReference type="SUPFAM" id="SSF55021">
    <property type="entry name" value="ACT-like"/>
    <property type="match status" value="1"/>
</dbReference>
<evidence type="ECO:0000256" key="4">
    <source>
        <dbReference type="ARBA" id="ARBA00022723"/>
    </source>
</evidence>
<keyword evidence="6 8" id="KW-0408">Iron</keyword>
<evidence type="ECO:0000256" key="2">
    <source>
        <dbReference type="ARBA" id="ARBA00009712"/>
    </source>
</evidence>
<dbReference type="PANTHER" id="PTHR11473">
    <property type="entry name" value="AROMATIC AMINO ACID HYDROXYLASE"/>
    <property type="match status" value="1"/>
</dbReference>
<proteinExistence type="inferred from homology"/>
<comment type="similarity">
    <text evidence="2">Belongs to the biopterin-dependent aromatic amino acid hydroxylase family.</text>
</comment>
<feature type="binding site" evidence="8">
    <location>
        <position position="331"/>
    </location>
    <ligand>
        <name>Fe cation</name>
        <dbReference type="ChEBI" id="CHEBI:24875"/>
    </ligand>
</feature>
<evidence type="ECO:0000256" key="3">
    <source>
        <dbReference type="ARBA" id="ARBA00011995"/>
    </source>
</evidence>
<dbReference type="GO" id="GO:0005506">
    <property type="term" value="F:iron ion binding"/>
    <property type="evidence" value="ECO:0007669"/>
    <property type="project" value="InterPro"/>
</dbReference>
<keyword evidence="4 8" id="KW-0479">Metal-binding</keyword>
<dbReference type="PRINTS" id="PR00372">
    <property type="entry name" value="FYWHYDRXLASE"/>
</dbReference>
<evidence type="ECO:0000256" key="5">
    <source>
        <dbReference type="ARBA" id="ARBA00023002"/>
    </source>
</evidence>
<dbReference type="PROSITE" id="PS51671">
    <property type="entry name" value="ACT"/>
    <property type="match status" value="1"/>
</dbReference>
<dbReference type="InterPro" id="IPR036951">
    <property type="entry name" value="ArAA_hydroxylase_sf"/>
</dbReference>
<evidence type="ECO:0000256" key="6">
    <source>
        <dbReference type="ARBA" id="ARBA00023004"/>
    </source>
</evidence>
<evidence type="ECO:0000256" key="1">
    <source>
        <dbReference type="ARBA" id="ARBA00001954"/>
    </source>
</evidence>
<dbReference type="PANTHER" id="PTHR11473:SF24">
    <property type="entry name" value="PHENYLALANINE-4-HYDROXYLASE"/>
    <property type="match status" value="1"/>
</dbReference>
<feature type="binding site" evidence="8">
    <location>
        <position position="291"/>
    </location>
    <ligand>
        <name>Fe cation</name>
        <dbReference type="ChEBI" id="CHEBI:24875"/>
    </ligand>
</feature>
<name>A0A7S0AM86_9DINO</name>
<dbReference type="InterPro" id="IPR002912">
    <property type="entry name" value="ACT_dom"/>
</dbReference>
<reference evidence="11" key="1">
    <citation type="submission" date="2021-01" db="EMBL/GenBank/DDBJ databases">
        <authorList>
            <person name="Corre E."/>
            <person name="Pelletier E."/>
            <person name="Niang G."/>
            <person name="Scheremetjew M."/>
            <person name="Finn R."/>
            <person name="Kale V."/>
            <person name="Holt S."/>
            <person name="Cochrane G."/>
            <person name="Meng A."/>
            <person name="Brown T."/>
            <person name="Cohen L."/>
        </authorList>
    </citation>
    <scope>NUCLEOTIDE SEQUENCE</scope>
    <source>
        <strain evidence="11">Pbaha01</strain>
    </source>
</reference>
<feature type="domain" description="Biopterin-dependent aromatic amino acid hydroxylase family profile" evidence="9">
    <location>
        <begin position="105"/>
        <end position="475"/>
    </location>
</feature>
<dbReference type="PROSITE" id="PS00367">
    <property type="entry name" value="BH4_AAA_HYDROXYL_1"/>
    <property type="match status" value="1"/>
</dbReference>
<dbReference type="InterPro" id="IPR001273">
    <property type="entry name" value="ArAA_hydroxylase"/>
</dbReference>
<comment type="cofactor">
    <cofactor evidence="1 8">
        <name>Fe(2+)</name>
        <dbReference type="ChEBI" id="CHEBI:29033"/>
    </cofactor>
</comment>
<feature type="binding site" evidence="8">
    <location>
        <position position="286"/>
    </location>
    <ligand>
        <name>Fe cation</name>
        <dbReference type="ChEBI" id="CHEBI:24875"/>
    </ligand>
</feature>
<dbReference type="PROSITE" id="PS51410">
    <property type="entry name" value="BH4_AAA_HYDROXYL_2"/>
    <property type="match status" value="1"/>
</dbReference>
<dbReference type="Gene3D" id="1.10.800.10">
    <property type="entry name" value="Aromatic amino acid hydroxylase"/>
    <property type="match status" value="1"/>
</dbReference>
<evidence type="ECO:0000259" key="9">
    <source>
        <dbReference type="PROSITE" id="PS51410"/>
    </source>
</evidence>
<evidence type="ECO:0000256" key="7">
    <source>
        <dbReference type="ARBA" id="ARBA00023033"/>
    </source>
</evidence>
<organism evidence="11">
    <name type="scientific">Pyrodinium bahamense</name>
    <dbReference type="NCBI Taxonomy" id="73915"/>
    <lineage>
        <taxon>Eukaryota</taxon>
        <taxon>Sar</taxon>
        <taxon>Alveolata</taxon>
        <taxon>Dinophyceae</taxon>
        <taxon>Gonyaulacales</taxon>
        <taxon>Pyrocystaceae</taxon>
        <taxon>Pyrodinium</taxon>
    </lineage>
</organism>